<dbReference type="EMBL" id="LUEZ02000107">
    <property type="protein sequence ID" value="RDB17861.1"/>
    <property type="molecule type" value="Genomic_DNA"/>
</dbReference>
<keyword evidence="2" id="KW-1133">Transmembrane helix</keyword>
<dbReference type="InParanoid" id="A0A369J728"/>
<feature type="region of interest" description="Disordered" evidence="1">
    <location>
        <begin position="596"/>
        <end position="628"/>
    </location>
</feature>
<protein>
    <recommendedName>
        <fullName evidence="5">DUF4203 domain-containing protein</fullName>
    </recommendedName>
</protein>
<feature type="transmembrane region" description="Helical" evidence="2">
    <location>
        <begin position="135"/>
        <end position="156"/>
    </location>
</feature>
<evidence type="ECO:0008006" key="5">
    <source>
        <dbReference type="Google" id="ProtNLM"/>
    </source>
</evidence>
<evidence type="ECO:0000313" key="4">
    <source>
        <dbReference type="Proteomes" id="UP000076154"/>
    </source>
</evidence>
<evidence type="ECO:0000256" key="1">
    <source>
        <dbReference type="SAM" id="MobiDB-lite"/>
    </source>
</evidence>
<feature type="transmembrane region" description="Helical" evidence="2">
    <location>
        <begin position="201"/>
        <end position="220"/>
    </location>
</feature>
<feature type="region of interest" description="Disordered" evidence="1">
    <location>
        <begin position="481"/>
        <end position="529"/>
    </location>
</feature>
<feature type="compositionally biased region" description="Basic and acidic residues" evidence="1">
    <location>
        <begin position="597"/>
        <end position="607"/>
    </location>
</feature>
<keyword evidence="2" id="KW-0812">Transmembrane</keyword>
<keyword evidence="4" id="KW-1185">Reference proteome</keyword>
<feature type="transmembrane region" description="Helical" evidence="2">
    <location>
        <begin position="162"/>
        <end position="181"/>
    </location>
</feature>
<name>A0A369J728_HYPMA</name>
<feature type="transmembrane region" description="Helical" evidence="2">
    <location>
        <begin position="75"/>
        <end position="98"/>
    </location>
</feature>
<comment type="caution">
    <text evidence="3">The sequence shown here is derived from an EMBL/GenBank/DDBJ whole genome shotgun (WGS) entry which is preliminary data.</text>
</comment>
<evidence type="ECO:0000256" key="2">
    <source>
        <dbReference type="SAM" id="Phobius"/>
    </source>
</evidence>
<proteinExistence type="predicted"/>
<accession>A0A369J728</accession>
<feature type="compositionally biased region" description="Basic and acidic residues" evidence="1">
    <location>
        <begin position="414"/>
        <end position="423"/>
    </location>
</feature>
<feature type="compositionally biased region" description="Basic and acidic residues" evidence="1">
    <location>
        <begin position="616"/>
        <end position="628"/>
    </location>
</feature>
<dbReference type="OrthoDB" id="3364886at2759"/>
<feature type="transmembrane region" description="Helical" evidence="2">
    <location>
        <begin position="110"/>
        <end position="128"/>
    </location>
</feature>
<keyword evidence="2" id="KW-0472">Membrane</keyword>
<feature type="compositionally biased region" description="Low complexity" evidence="1">
    <location>
        <begin position="519"/>
        <end position="529"/>
    </location>
</feature>
<dbReference type="Proteomes" id="UP000076154">
    <property type="component" value="Unassembled WGS sequence"/>
</dbReference>
<feature type="region of interest" description="Disordered" evidence="1">
    <location>
        <begin position="355"/>
        <end position="454"/>
    </location>
</feature>
<sequence>MSSSQSTLSTLVLSTPHLLAYCVPLLLISIPFTFAGTFLTLDRSRSFPSSYAPVPLPGAFDGPKKKRKITFSLQGGVGGLASGYVFGLHLSTFLALLIPEVSSSSSLTPNSFLAVWILSCILTTILGGRYRYCALFFSAASGGALSALAISLIIHPPLLPRQVLTILLSILFLIVIFFFTIPRLSNLLRPTLRAATASSGAFSLVLAIAVLAHIPAWANVWERLWLRDGDSWGTSKEKGLSAAYCMFLCFGIASDWALNRWLGECPDEKWDNYLANYAANLPNDCTRAGILKPLTSHSPWGRLFKSPSKKDKNDILFPLSPAVPQQQIRNSMSKDATDLLSDDGFSPDLIKKRLLDQPHHNLPTSPGFLKKSRSLSAKFKAPRKTRNYKNVAPGRKPIKFGADLSSDSSDSESDGPHRSDARNIVRPWLKQKASVSSSSPTLVDEPTRGLPQDVYDLDTELGKLKKSRVKAEKGEALDYSDYEEDLGTPRKKGSAKDSDPGWSPGFMKRHNSSAGGAGLSVSGSTSGASSTTVNGIINNAAGAMPLGAVPATPSLIKALDRISVAQHDAYGHGGISPAHTPIHGSQVDHLNMPRKATKVDGMPKVEELNSDDDADERERERQHRAPRWDEFWREVRQKAGS</sequence>
<feature type="transmembrane region" description="Helical" evidence="2">
    <location>
        <begin position="18"/>
        <end position="41"/>
    </location>
</feature>
<evidence type="ECO:0000313" key="3">
    <source>
        <dbReference type="EMBL" id="RDB17861.1"/>
    </source>
</evidence>
<gene>
    <name evidence="3" type="ORF">Hypma_000849</name>
</gene>
<organism evidence="3 4">
    <name type="scientific">Hypsizygus marmoreus</name>
    <name type="common">White beech mushroom</name>
    <name type="synonym">Agaricus marmoreus</name>
    <dbReference type="NCBI Taxonomy" id="39966"/>
    <lineage>
        <taxon>Eukaryota</taxon>
        <taxon>Fungi</taxon>
        <taxon>Dikarya</taxon>
        <taxon>Basidiomycota</taxon>
        <taxon>Agaricomycotina</taxon>
        <taxon>Agaricomycetes</taxon>
        <taxon>Agaricomycetidae</taxon>
        <taxon>Agaricales</taxon>
        <taxon>Tricholomatineae</taxon>
        <taxon>Lyophyllaceae</taxon>
        <taxon>Hypsizygus</taxon>
    </lineage>
</organism>
<reference evidence="3" key="1">
    <citation type="submission" date="2018-04" db="EMBL/GenBank/DDBJ databases">
        <title>Whole genome sequencing of Hypsizygus marmoreus.</title>
        <authorList>
            <person name="Choi I.-G."/>
            <person name="Min B."/>
            <person name="Kim J.-G."/>
            <person name="Kim S."/>
            <person name="Oh Y.-L."/>
            <person name="Kong W.-S."/>
            <person name="Park H."/>
            <person name="Jeong J."/>
            <person name="Song E.-S."/>
        </authorList>
    </citation>
    <scope>NUCLEOTIDE SEQUENCE [LARGE SCALE GENOMIC DNA]</scope>
    <source>
        <strain evidence="3">51987-8</strain>
    </source>
</reference>
<dbReference type="AlphaFoldDB" id="A0A369J728"/>